<dbReference type="GO" id="GO:0004810">
    <property type="term" value="F:CCA tRNA nucleotidyltransferase activity"/>
    <property type="evidence" value="ECO:0007669"/>
    <property type="project" value="UniProtKB-UniRule"/>
</dbReference>
<feature type="domain" description="CCA-adding enzyme C-terminal" evidence="14">
    <location>
        <begin position="250"/>
        <end position="393"/>
    </location>
</feature>
<keyword evidence="10 11" id="KW-0694">RNA-binding</keyword>
<dbReference type="InterPro" id="IPR002646">
    <property type="entry name" value="PolA_pol_head_dom"/>
</dbReference>
<accession>A0A948WZT7</accession>
<dbReference type="CDD" id="cd05398">
    <property type="entry name" value="NT_ClassII-CCAase"/>
    <property type="match status" value="1"/>
</dbReference>
<reference evidence="15" key="1">
    <citation type="journal article" date="2021" name="PeerJ">
        <title>Extensive microbial diversity within the chicken gut microbiome revealed by metagenomics and culture.</title>
        <authorList>
            <person name="Gilroy R."/>
            <person name="Ravi A."/>
            <person name="Getino M."/>
            <person name="Pursley I."/>
            <person name="Horton D.L."/>
            <person name="Alikhan N.F."/>
            <person name="Baker D."/>
            <person name="Gharbi K."/>
            <person name="Hall N."/>
            <person name="Watson M."/>
            <person name="Adriaenssens E.M."/>
            <person name="Foster-Nyarko E."/>
            <person name="Jarju S."/>
            <person name="Secka A."/>
            <person name="Antonio M."/>
            <person name="Oren A."/>
            <person name="Chaudhuri R.R."/>
            <person name="La Ragione R."/>
            <person name="Hildebrand F."/>
            <person name="Pallen M.J."/>
        </authorList>
    </citation>
    <scope>NUCLEOTIDE SEQUENCE</scope>
    <source>
        <strain evidence="15">F6-6636</strain>
    </source>
</reference>
<evidence type="ECO:0000256" key="9">
    <source>
        <dbReference type="ARBA" id="ARBA00022842"/>
    </source>
</evidence>
<evidence type="ECO:0000259" key="13">
    <source>
        <dbReference type="Pfam" id="PF12627"/>
    </source>
</evidence>
<evidence type="ECO:0000256" key="5">
    <source>
        <dbReference type="ARBA" id="ARBA00022723"/>
    </source>
</evidence>
<dbReference type="Proteomes" id="UP000777303">
    <property type="component" value="Unassembled WGS sequence"/>
</dbReference>
<evidence type="ECO:0000256" key="11">
    <source>
        <dbReference type="HAMAP-Rule" id="MF_01263"/>
    </source>
</evidence>
<evidence type="ECO:0000256" key="10">
    <source>
        <dbReference type="ARBA" id="ARBA00022884"/>
    </source>
</evidence>
<reference evidence="15" key="2">
    <citation type="submission" date="2021-04" db="EMBL/GenBank/DDBJ databases">
        <authorList>
            <person name="Gilroy R."/>
        </authorList>
    </citation>
    <scope>NUCLEOTIDE SEQUENCE</scope>
    <source>
        <strain evidence="15">F6-6636</strain>
    </source>
</reference>
<evidence type="ECO:0000313" key="15">
    <source>
        <dbReference type="EMBL" id="MBU3851939.1"/>
    </source>
</evidence>
<comment type="miscellaneous">
    <text evidence="11">A single active site specifically recognizes both ATP and CTP and is responsible for their addition.</text>
</comment>
<sequence length="402" mass="45402">MKITNLAPEFIKAMPILQKIKAAGYEAYFVGGSVRDTLLHLPIHDVDIASSAYPAEIKDIFSHTIDTGIQHGTVTVMQGKEGYEITTFRTESGYQDFRRPDKVTFVRSLAEDLKRRDFTINALAMRHNGEIVDLFDGLTDLKRKIIRAVGDPNERFHEDALRMMRAVRFEAKLGFEIEEHTAQALLKHHVLLAKIAVERIHVEFVKMMMGHWRNNGLRSFLNAHLFENCPGFAQHGNDLATILQLAATPLTNEASVWTLVAVACHLNDRQTSKLLRQWKSSNDLINVVSAAVKFLDTWQSNTLTPWNYYQTGEAALNAALTIAKLYKPELDITQYQQRYFELPIHNRAEMSISGGDLIKNLDLQPGPQVGKLVNEIEQRVVNGIVPNDAAAIYTDVQQNLLN</sequence>
<dbReference type="NCBIfam" id="NF009814">
    <property type="entry name" value="PRK13299.1"/>
    <property type="match status" value="1"/>
</dbReference>
<keyword evidence="5 11" id="KW-0479">Metal-binding</keyword>
<feature type="binding site" evidence="11">
    <location>
        <position position="165"/>
    </location>
    <ligand>
        <name>ATP</name>
        <dbReference type="ChEBI" id="CHEBI:30616"/>
    </ligand>
</feature>
<evidence type="ECO:0000256" key="2">
    <source>
        <dbReference type="ARBA" id="ARBA00022679"/>
    </source>
</evidence>
<keyword evidence="4 11" id="KW-0548">Nucleotidyltransferase</keyword>
<feature type="binding site" evidence="11">
    <location>
        <position position="116"/>
    </location>
    <ligand>
        <name>ATP</name>
        <dbReference type="ChEBI" id="CHEBI:30616"/>
    </ligand>
</feature>
<keyword evidence="3 11" id="KW-0819">tRNA processing</keyword>
<protein>
    <recommendedName>
        <fullName evidence="11">CCA-adding enzyme</fullName>
        <ecNumber evidence="11">2.7.7.72</ecNumber>
    </recommendedName>
    <alternativeName>
        <fullName evidence="11">CCA tRNA nucleotidyltransferase</fullName>
    </alternativeName>
    <alternativeName>
        <fullName evidence="11">tRNA CCA-pyrophosphorylase</fullName>
    </alternativeName>
    <alternativeName>
        <fullName evidence="11">tRNA adenylyl-/cytidylyl- transferase</fullName>
    </alternativeName>
    <alternativeName>
        <fullName evidence="11">tRNA nucleotidyltransferase</fullName>
    </alternativeName>
    <alternativeName>
        <fullName evidence="11">tRNA-NT</fullName>
    </alternativeName>
</protein>
<evidence type="ECO:0000313" key="16">
    <source>
        <dbReference type="Proteomes" id="UP000777303"/>
    </source>
</evidence>
<dbReference type="PANTHER" id="PTHR46173">
    <property type="entry name" value="CCA TRNA NUCLEOTIDYLTRANSFERASE 1, MITOCHONDRIAL"/>
    <property type="match status" value="1"/>
</dbReference>
<comment type="function">
    <text evidence="11">Catalyzes the addition and repair of the essential 3'-terminal CCA sequence in tRNAs without using a nucleic acid template. Adds these three nucleotides in the order of C, C, and A to the tRNA nucleotide-73, using CTP and ATP as substrates and producing inorganic pyrophosphate. tRNA 3'-terminal CCA addition is required both for tRNA processing and repair. Also involved in tRNA surveillance by mediating tandem CCA addition to generate a CCACCA at the 3' terminus of unstable tRNAs. While stable tRNAs receive only 3'-terminal CCA, unstable tRNAs are marked with CCACCA and rapidly degraded.</text>
</comment>
<dbReference type="PANTHER" id="PTHR46173:SF1">
    <property type="entry name" value="CCA TRNA NUCLEOTIDYLTRANSFERASE 1, MITOCHONDRIAL"/>
    <property type="match status" value="1"/>
</dbReference>
<dbReference type="AlphaFoldDB" id="A0A948WZT7"/>
<feature type="binding site" evidence="11">
    <location>
        <position position="45"/>
    </location>
    <ligand>
        <name>Mg(2+)</name>
        <dbReference type="ChEBI" id="CHEBI:18420"/>
    </ligand>
</feature>
<feature type="binding site" evidence="11">
    <location>
        <position position="159"/>
    </location>
    <ligand>
        <name>ATP</name>
        <dbReference type="ChEBI" id="CHEBI:30616"/>
    </ligand>
</feature>
<feature type="binding site" evidence="11">
    <location>
        <position position="162"/>
    </location>
    <ligand>
        <name>ATP</name>
        <dbReference type="ChEBI" id="CHEBI:30616"/>
    </ligand>
</feature>
<dbReference type="EMBL" id="JAHLFS010000054">
    <property type="protein sequence ID" value="MBU3851939.1"/>
    <property type="molecule type" value="Genomic_DNA"/>
</dbReference>
<gene>
    <name evidence="11" type="primary">cca</name>
    <name evidence="15" type="ORF">H9901_04500</name>
</gene>
<evidence type="ECO:0000259" key="12">
    <source>
        <dbReference type="Pfam" id="PF01743"/>
    </source>
</evidence>
<dbReference type="Pfam" id="PF13735">
    <property type="entry name" value="tRNA_NucTran2_2"/>
    <property type="match status" value="1"/>
</dbReference>
<feature type="binding site" evidence="11">
    <location>
        <position position="116"/>
    </location>
    <ligand>
        <name>CTP</name>
        <dbReference type="ChEBI" id="CHEBI:37563"/>
    </ligand>
</feature>
<dbReference type="SUPFAM" id="SSF81891">
    <property type="entry name" value="Poly A polymerase C-terminal region-like"/>
    <property type="match status" value="1"/>
</dbReference>
<comment type="cofactor">
    <cofactor evidence="1 11">
        <name>Mg(2+)</name>
        <dbReference type="ChEBI" id="CHEBI:18420"/>
    </cofactor>
</comment>
<evidence type="ECO:0000256" key="8">
    <source>
        <dbReference type="ARBA" id="ARBA00022840"/>
    </source>
</evidence>
<feature type="binding site" evidence="11">
    <location>
        <position position="32"/>
    </location>
    <ligand>
        <name>CTP</name>
        <dbReference type="ChEBI" id="CHEBI:37563"/>
    </ligand>
</feature>
<dbReference type="InterPro" id="IPR043519">
    <property type="entry name" value="NT_sf"/>
</dbReference>
<dbReference type="Gene3D" id="3.30.460.10">
    <property type="entry name" value="Beta Polymerase, domain 2"/>
    <property type="match status" value="1"/>
</dbReference>
<comment type="catalytic activity">
    <reaction evidence="11">
        <text>a tRNA precursor + 2 CTP + ATP = a tRNA with a 3' CCA end + 3 diphosphate</text>
        <dbReference type="Rhea" id="RHEA:14433"/>
        <dbReference type="Rhea" id="RHEA-COMP:10465"/>
        <dbReference type="Rhea" id="RHEA-COMP:10468"/>
        <dbReference type="ChEBI" id="CHEBI:30616"/>
        <dbReference type="ChEBI" id="CHEBI:33019"/>
        <dbReference type="ChEBI" id="CHEBI:37563"/>
        <dbReference type="ChEBI" id="CHEBI:74896"/>
        <dbReference type="ChEBI" id="CHEBI:83071"/>
        <dbReference type="EC" id="2.7.7.72"/>
    </reaction>
</comment>
<dbReference type="EC" id="2.7.7.72" evidence="11"/>
<evidence type="ECO:0000256" key="3">
    <source>
        <dbReference type="ARBA" id="ARBA00022694"/>
    </source>
</evidence>
<dbReference type="Gene3D" id="1.10.110.30">
    <property type="match status" value="1"/>
</dbReference>
<comment type="similarity">
    <text evidence="11">Belongs to the tRNA nucleotidyltransferase/poly(A) polymerase family. Bacterial CCA-adding enzyme type 3 subfamily.</text>
</comment>
<feature type="binding site" evidence="11">
    <location>
        <position position="168"/>
    </location>
    <ligand>
        <name>ATP</name>
        <dbReference type="ChEBI" id="CHEBI:30616"/>
    </ligand>
</feature>
<feature type="binding site" evidence="11">
    <location>
        <position position="168"/>
    </location>
    <ligand>
        <name>CTP</name>
        <dbReference type="ChEBI" id="CHEBI:37563"/>
    </ligand>
</feature>
<dbReference type="Pfam" id="PF12627">
    <property type="entry name" value="PolyA_pol_RNAbd"/>
    <property type="match status" value="1"/>
</dbReference>
<feature type="binding site" evidence="11">
    <location>
        <position position="35"/>
    </location>
    <ligand>
        <name>ATP</name>
        <dbReference type="ChEBI" id="CHEBI:30616"/>
    </ligand>
</feature>
<evidence type="ECO:0000256" key="4">
    <source>
        <dbReference type="ARBA" id="ARBA00022695"/>
    </source>
</evidence>
<organism evidence="15 16">
    <name type="scientific">Candidatus Paralactobacillus gallistercoris</name>
    <dbReference type="NCBI Taxonomy" id="2838724"/>
    <lineage>
        <taxon>Bacteria</taxon>
        <taxon>Bacillati</taxon>
        <taxon>Bacillota</taxon>
        <taxon>Bacilli</taxon>
        <taxon>Lactobacillales</taxon>
        <taxon>Lactobacillaceae</taxon>
        <taxon>Lactobacillus</taxon>
    </lineage>
</organism>
<feature type="binding site" evidence="11">
    <location>
        <position position="47"/>
    </location>
    <ligand>
        <name>Mg(2+)</name>
        <dbReference type="ChEBI" id="CHEBI:18420"/>
    </ligand>
</feature>
<feature type="binding site" evidence="11">
    <location>
        <position position="165"/>
    </location>
    <ligand>
        <name>CTP</name>
        <dbReference type="ChEBI" id="CHEBI:37563"/>
    </ligand>
</feature>
<feature type="binding site" evidence="11">
    <location>
        <position position="159"/>
    </location>
    <ligand>
        <name>CTP</name>
        <dbReference type="ChEBI" id="CHEBI:37563"/>
    </ligand>
</feature>
<dbReference type="InterPro" id="IPR032810">
    <property type="entry name" value="CCA-adding_enz_C"/>
</dbReference>
<dbReference type="GO" id="GO:0005524">
    <property type="term" value="F:ATP binding"/>
    <property type="evidence" value="ECO:0007669"/>
    <property type="project" value="UniProtKB-UniRule"/>
</dbReference>
<dbReference type="InterPro" id="IPR050264">
    <property type="entry name" value="Bact_CCA-adding_enz_type3_sf"/>
</dbReference>
<dbReference type="Gene3D" id="1.10.246.80">
    <property type="match status" value="1"/>
</dbReference>
<dbReference type="InterPro" id="IPR023068">
    <property type="entry name" value="CCA-adding_enz_firmicutes"/>
</dbReference>
<comment type="caution">
    <text evidence="15">The sequence shown here is derived from an EMBL/GenBank/DDBJ whole genome shotgun (WGS) entry which is preliminary data.</text>
</comment>
<feature type="domain" description="Poly A polymerase head" evidence="12">
    <location>
        <begin position="27"/>
        <end position="147"/>
    </location>
</feature>
<proteinExistence type="inferred from homology"/>
<dbReference type="GO" id="GO:0042245">
    <property type="term" value="P:RNA repair"/>
    <property type="evidence" value="ECO:0007669"/>
    <property type="project" value="UniProtKB-KW"/>
</dbReference>
<feature type="binding site" evidence="11">
    <location>
        <position position="32"/>
    </location>
    <ligand>
        <name>ATP</name>
        <dbReference type="ChEBI" id="CHEBI:30616"/>
    </ligand>
</feature>
<keyword evidence="8 11" id="KW-0067">ATP-binding</keyword>
<dbReference type="GO" id="GO:0001680">
    <property type="term" value="P:tRNA 3'-terminal CCA addition"/>
    <property type="evidence" value="ECO:0007669"/>
    <property type="project" value="UniProtKB-UniRule"/>
</dbReference>
<keyword evidence="9 11" id="KW-0460">Magnesium</keyword>
<dbReference type="GO" id="GO:0000049">
    <property type="term" value="F:tRNA binding"/>
    <property type="evidence" value="ECO:0007669"/>
    <property type="project" value="UniProtKB-UniRule"/>
</dbReference>
<dbReference type="Gene3D" id="1.20.58.560">
    <property type="match status" value="1"/>
</dbReference>
<feature type="binding site" evidence="11">
    <location>
        <position position="35"/>
    </location>
    <ligand>
        <name>CTP</name>
        <dbReference type="ChEBI" id="CHEBI:37563"/>
    </ligand>
</feature>
<comment type="catalytic activity">
    <reaction evidence="11">
        <text>a tRNA with a 3' CCA end + 2 CTP + ATP = a tRNA with a 3' CCACCA end + 3 diphosphate</text>
        <dbReference type="Rhea" id="RHEA:76235"/>
        <dbReference type="Rhea" id="RHEA-COMP:10468"/>
        <dbReference type="Rhea" id="RHEA-COMP:18655"/>
        <dbReference type="ChEBI" id="CHEBI:30616"/>
        <dbReference type="ChEBI" id="CHEBI:33019"/>
        <dbReference type="ChEBI" id="CHEBI:37563"/>
        <dbReference type="ChEBI" id="CHEBI:83071"/>
        <dbReference type="ChEBI" id="CHEBI:195187"/>
    </reaction>
</comment>
<feature type="domain" description="tRNA nucleotidyltransferase/poly(A) polymerase RNA and SrmB- binding" evidence="13">
    <location>
        <begin position="174"/>
        <end position="232"/>
    </location>
</feature>
<evidence type="ECO:0000259" key="14">
    <source>
        <dbReference type="Pfam" id="PF13735"/>
    </source>
</evidence>
<dbReference type="HAMAP" id="MF_01263">
    <property type="entry name" value="CCA_bact_type3"/>
    <property type="match status" value="1"/>
</dbReference>
<dbReference type="GO" id="GO:0000287">
    <property type="term" value="F:magnesium ion binding"/>
    <property type="evidence" value="ECO:0007669"/>
    <property type="project" value="UniProtKB-UniRule"/>
</dbReference>
<evidence type="ECO:0000256" key="6">
    <source>
        <dbReference type="ARBA" id="ARBA00022741"/>
    </source>
</evidence>
<keyword evidence="2 11" id="KW-0808">Transferase</keyword>
<dbReference type="Pfam" id="PF01743">
    <property type="entry name" value="PolyA_pol"/>
    <property type="match status" value="1"/>
</dbReference>
<comment type="subunit">
    <text evidence="11">Homodimer.</text>
</comment>
<dbReference type="SUPFAM" id="SSF81301">
    <property type="entry name" value="Nucleotidyltransferase"/>
    <property type="match status" value="1"/>
</dbReference>
<dbReference type="InterPro" id="IPR032828">
    <property type="entry name" value="PolyA_RNA-bd"/>
</dbReference>
<evidence type="ECO:0000256" key="1">
    <source>
        <dbReference type="ARBA" id="ARBA00001946"/>
    </source>
</evidence>
<evidence type="ECO:0000256" key="7">
    <source>
        <dbReference type="ARBA" id="ARBA00022800"/>
    </source>
</evidence>
<name>A0A948WZT7_9LACO</name>
<keyword evidence="7 11" id="KW-0692">RNA repair</keyword>
<feature type="binding site" evidence="11">
    <location>
        <position position="162"/>
    </location>
    <ligand>
        <name>CTP</name>
        <dbReference type="ChEBI" id="CHEBI:37563"/>
    </ligand>
</feature>
<keyword evidence="6 11" id="KW-0547">Nucleotide-binding</keyword>